<keyword evidence="4" id="KW-1185">Reference proteome</keyword>
<dbReference type="InterPro" id="IPR036396">
    <property type="entry name" value="Cyt_P450_sf"/>
</dbReference>
<name>A0ABN9LK71_9NEOB</name>
<comment type="similarity">
    <text evidence="1">Belongs to the cytochrome P450 family.</text>
</comment>
<evidence type="ECO:0000313" key="3">
    <source>
        <dbReference type="EMBL" id="CAJ0942824.1"/>
    </source>
</evidence>
<feature type="region of interest" description="Disordered" evidence="2">
    <location>
        <begin position="1"/>
        <end position="20"/>
    </location>
</feature>
<reference evidence="3" key="1">
    <citation type="submission" date="2023-07" db="EMBL/GenBank/DDBJ databases">
        <authorList>
            <person name="Stuckert A."/>
        </authorList>
    </citation>
    <scope>NUCLEOTIDE SEQUENCE</scope>
</reference>
<dbReference type="EMBL" id="CAUEEQ010020400">
    <property type="protein sequence ID" value="CAJ0942824.1"/>
    <property type="molecule type" value="Genomic_DNA"/>
</dbReference>
<evidence type="ECO:0000313" key="4">
    <source>
        <dbReference type="Proteomes" id="UP001176940"/>
    </source>
</evidence>
<dbReference type="SUPFAM" id="SSF48264">
    <property type="entry name" value="Cytochrome P450"/>
    <property type="match status" value="1"/>
</dbReference>
<dbReference type="Pfam" id="PF00067">
    <property type="entry name" value="p450"/>
    <property type="match status" value="1"/>
</dbReference>
<dbReference type="Gene3D" id="1.10.630.10">
    <property type="entry name" value="Cytochrome P450"/>
    <property type="match status" value="1"/>
</dbReference>
<sequence>MSRFSESSAGTSGSSTDDYELYNSFPFLVKWLPGPHKTIFENFKELNNFITKTFTKQKKELDVNDQRNLIDAFLAQQQEVQ</sequence>
<organism evidence="3 4">
    <name type="scientific">Ranitomeya imitator</name>
    <name type="common">mimic poison frog</name>
    <dbReference type="NCBI Taxonomy" id="111125"/>
    <lineage>
        <taxon>Eukaryota</taxon>
        <taxon>Metazoa</taxon>
        <taxon>Chordata</taxon>
        <taxon>Craniata</taxon>
        <taxon>Vertebrata</taxon>
        <taxon>Euteleostomi</taxon>
        <taxon>Amphibia</taxon>
        <taxon>Batrachia</taxon>
        <taxon>Anura</taxon>
        <taxon>Neobatrachia</taxon>
        <taxon>Hyloidea</taxon>
        <taxon>Dendrobatidae</taxon>
        <taxon>Dendrobatinae</taxon>
        <taxon>Ranitomeya</taxon>
    </lineage>
</organism>
<proteinExistence type="inferred from homology"/>
<accession>A0ABN9LK71</accession>
<feature type="compositionally biased region" description="Low complexity" evidence="2">
    <location>
        <begin position="1"/>
        <end position="16"/>
    </location>
</feature>
<dbReference type="InterPro" id="IPR001128">
    <property type="entry name" value="Cyt_P450"/>
</dbReference>
<evidence type="ECO:0000256" key="1">
    <source>
        <dbReference type="ARBA" id="ARBA00010617"/>
    </source>
</evidence>
<evidence type="ECO:0000256" key="2">
    <source>
        <dbReference type="SAM" id="MobiDB-lite"/>
    </source>
</evidence>
<protein>
    <submittedName>
        <fullName evidence="3">Uncharacterized protein</fullName>
    </submittedName>
</protein>
<dbReference type="Proteomes" id="UP001176940">
    <property type="component" value="Unassembled WGS sequence"/>
</dbReference>
<gene>
    <name evidence="3" type="ORF">RIMI_LOCUS9723076</name>
</gene>
<comment type="caution">
    <text evidence="3">The sequence shown here is derived from an EMBL/GenBank/DDBJ whole genome shotgun (WGS) entry which is preliminary data.</text>
</comment>